<name>A0A2T0SYG9_9BACT</name>
<dbReference type="Proteomes" id="UP000238375">
    <property type="component" value="Unassembled WGS sequence"/>
</dbReference>
<evidence type="ECO:0000256" key="1">
    <source>
        <dbReference type="SAM" id="MobiDB-lite"/>
    </source>
</evidence>
<gene>
    <name evidence="2" type="ORF">CLV58_109187</name>
</gene>
<reference evidence="2 3" key="1">
    <citation type="submission" date="2018-03" db="EMBL/GenBank/DDBJ databases">
        <title>Genomic Encyclopedia of Archaeal and Bacterial Type Strains, Phase II (KMG-II): from individual species to whole genera.</title>
        <authorList>
            <person name="Goeker M."/>
        </authorList>
    </citation>
    <scope>NUCLEOTIDE SEQUENCE [LARGE SCALE GENOMIC DNA]</scope>
    <source>
        <strain evidence="2 3">DSM 28354</strain>
    </source>
</reference>
<proteinExistence type="predicted"/>
<protein>
    <submittedName>
        <fullName evidence="2">Uncharacterized protein</fullName>
    </submittedName>
</protein>
<feature type="region of interest" description="Disordered" evidence="1">
    <location>
        <begin position="1098"/>
        <end position="1125"/>
    </location>
</feature>
<keyword evidence="3" id="KW-1185">Reference proteome</keyword>
<accession>A0A2T0SYG9</accession>
<evidence type="ECO:0000313" key="3">
    <source>
        <dbReference type="Proteomes" id="UP000238375"/>
    </source>
</evidence>
<dbReference type="RefSeq" id="WP_106138191.1">
    <property type="nucleotide sequence ID" value="NZ_PVTE01000009.1"/>
</dbReference>
<feature type="region of interest" description="Disordered" evidence="1">
    <location>
        <begin position="1"/>
        <end position="31"/>
    </location>
</feature>
<organism evidence="2 3">
    <name type="scientific">Spirosoma oryzae</name>
    <dbReference type="NCBI Taxonomy" id="1469603"/>
    <lineage>
        <taxon>Bacteria</taxon>
        <taxon>Pseudomonadati</taxon>
        <taxon>Bacteroidota</taxon>
        <taxon>Cytophagia</taxon>
        <taxon>Cytophagales</taxon>
        <taxon>Cytophagaceae</taxon>
        <taxon>Spirosoma</taxon>
    </lineage>
</organism>
<evidence type="ECO:0000313" key="2">
    <source>
        <dbReference type="EMBL" id="PRY38460.1"/>
    </source>
</evidence>
<dbReference type="EMBL" id="PVTE01000009">
    <property type="protein sequence ID" value="PRY38460.1"/>
    <property type="molecule type" value="Genomic_DNA"/>
</dbReference>
<sequence length="1812" mass="198318">MNPQAPTPPNPVFDPNRVPFEGAGEPKPLPLSPLEIASSISAPLIKEAARKPSPADTLLKLGQSEMLTGREAQEASRYTDGGNTYLRGRDNEAVAAAGQGFWSRTWNDTKALVGITGSSILQAPLAIPQLVKAGVSLLQGEGIDKALDYARGEEGSWMRGLSDWQDQLNQDTTNYSSSWARENPWKNLIPGYGGEGGTDFGSLVRSGGFVLSGIATSLAEGALGAALAPVTGGISLAAVGVDLTGKLVRGFKALSTIGKSLDKLDDALRLKREAEGVLHGVDTIQGLGKLWSGIDTPLGNLSTRSALHGFLLANSEASLEGYGAEKELERTLLDQYYQQTGQEATGEARSRIQSVAQQAGNSTYLWNHALLGVSNKFQIDSILKNFSATKQLFSGLEGDLYRAERKTGTNVFEAVRQGSKPLISSAPEGASWFSRGLGAGKAVGTQGLLSLSEGLEESLQKAVTDGTQSYYQYKYNHGGKADLQNGLDAATHGLSEAFGTSSGWTEFIGGMLIGSLFGGGSKALFDWRSAPGQQKRAEALAQQFNLSMPDFQRVIQQQLTGSLAGADLLTKGAETNAVLGASSVGAQAASQGQQRIFQNQKNSAEFSFLYPFVRQGADSVLKEQLDSFKQDIEKRPDEFRQAYGIDGSVPTDKLRGIIDHLGTKLESLQRAHDRYAPLFINPYKKDPSSEDYRDFEAYRAELLHNDYLRQSYGERIAKLQGKTSLLGETDWTSPAGWKARKGQISNRLTELDSLISLAKQSLAPTGDRTNPTDEEVARVDRQLRSQQRAEREELEARLSAIEQIQTGNFTDYDAVLDTIKAELTHPDMGTGLPKTITHTELAQLLQDRYDVGELQASIDKLTELFNGLSSRKGFEDYRVTTDRYRAKQVQKELEKLLSSRTALRDEIVGQFDSVADAELHLGSLDELTARYGSDYNQNPDSVRTELGQLITEKKAEKADEKARRDDEIRILSELVKGDPRVAAVQSRADQTGAELTKLIEAQTGKPGEDPLTLSQTIVRQYETKFPVTSETVSDTDWNQFVDTGKLPVGSTVVDKLIQKIKLGQPLDQRETSLYGEPAIAKQVEAALKQAAEKPKAPSLFDLGTASTEDDSEKVESIPKPVDKNTTSDLVTSAEAQPVKPIRSLFDLGTPGEVEDEANPVFDPIKHGLKLGITPIERERLNPEQLTVLDKAKTINPAIEELYTRLGRPAMKPGSLANKFNTTGMLLFDGKPIYADPDKLETDPVLRAEWEKVVNSRQNLIRAQSAGTPLSQLLDWSVLDRQQAGLSDEATTLSMDPGLQRSSVPYYLVGRDKQSGVGSLVIPLSESLRVNSFVLPMLLEQPGFSPAQLSQLRELGPENPLLTQVLSITGEPGYRFLQKARLVNAVESFGEYMAAAERFNRDTGQLTGLLDNGQVSPELVHQLDRLQLELAASKPFTDQGLVPVTEMGFGIDGKHLIVRKSRTESGVVEIKQVASTLDNDVTIDEEAFASWQPVIQQSLQNYQAARVNDLYDGYYYISSPSSSSNYVYGFRVVSPDGMAKLEQLIQRGESFSPQEQSFYLSIGQKEYRLEVRGDKLNEGKLSLQLQPADLDGKLSKTEKQQQTWYSPSIDVAGVRSGQKKLLDELNRVAGELKQKDGKATPIKPIISQVQLDEADRYKRMVQISSPAVFRRADLRWNLLQPAGDEIVLNLPVKPVVQTGMEQLPAVSGSSPENSFIHSSLQSLLDQGVSLDLLKAVSEWINENPTDIVNLSGMTFTVDDLLELDPTDEDQVAAVYNDMTSVQTGSWHPTPTTRLQQSPDNLDQIVDRLIKQCH</sequence>
<feature type="compositionally biased region" description="Pro residues" evidence="1">
    <location>
        <begin position="1"/>
        <end position="12"/>
    </location>
</feature>
<comment type="caution">
    <text evidence="2">The sequence shown here is derived from an EMBL/GenBank/DDBJ whole genome shotgun (WGS) entry which is preliminary data.</text>
</comment>
<feature type="compositionally biased region" description="Basic and acidic residues" evidence="1">
    <location>
        <begin position="1113"/>
        <end position="1122"/>
    </location>
</feature>